<dbReference type="Gene3D" id="2.60.120.260">
    <property type="entry name" value="Galactose-binding domain-like"/>
    <property type="match status" value="1"/>
</dbReference>
<evidence type="ECO:0000313" key="13">
    <source>
        <dbReference type="Proteomes" id="UP001497525"/>
    </source>
</evidence>
<feature type="domain" description="Glycoside hydrolase family 2 immunoglobulin-like beta-sandwich" evidence="9">
    <location>
        <begin position="239"/>
        <end position="333"/>
    </location>
</feature>
<protein>
    <recommendedName>
        <fullName evidence="3">beta-mannosidase</fullName>
        <ecNumber evidence="3">3.2.1.25</ecNumber>
    </recommendedName>
    <alternativeName>
        <fullName evidence="7">Mannanase</fullName>
    </alternativeName>
</protein>
<dbReference type="Proteomes" id="UP001497525">
    <property type="component" value="Unassembled WGS sequence"/>
</dbReference>
<dbReference type="Pfam" id="PF00703">
    <property type="entry name" value="Glyco_hydro_2"/>
    <property type="match status" value="1"/>
</dbReference>
<dbReference type="InterPro" id="IPR008979">
    <property type="entry name" value="Galactose-bd-like_sf"/>
</dbReference>
<dbReference type="SUPFAM" id="SSF49303">
    <property type="entry name" value="beta-Galactosidase/glucuronidase domain"/>
    <property type="match status" value="2"/>
</dbReference>
<dbReference type="Gene3D" id="2.60.40.10">
    <property type="entry name" value="Immunoglobulins"/>
    <property type="match status" value="1"/>
</dbReference>
<dbReference type="InterPro" id="IPR054593">
    <property type="entry name" value="Beta-mannosidase-like_N2"/>
</dbReference>
<gene>
    <name evidence="12" type="ORF">CDAUBV1_LOCUS14411</name>
</gene>
<evidence type="ECO:0000313" key="12">
    <source>
        <dbReference type="EMBL" id="CAL5139382.1"/>
    </source>
</evidence>
<feature type="transmembrane region" description="Helical" evidence="8">
    <location>
        <begin position="965"/>
        <end position="983"/>
    </location>
</feature>
<evidence type="ECO:0000256" key="4">
    <source>
        <dbReference type="ARBA" id="ARBA00022801"/>
    </source>
</evidence>
<dbReference type="Pfam" id="PF22666">
    <property type="entry name" value="Glyco_hydro_2_N2"/>
    <property type="match status" value="1"/>
</dbReference>
<dbReference type="GO" id="GO:0006516">
    <property type="term" value="P:glycoprotein catabolic process"/>
    <property type="evidence" value="ECO:0007669"/>
    <property type="project" value="TreeGrafter"/>
</dbReference>
<evidence type="ECO:0000256" key="3">
    <source>
        <dbReference type="ARBA" id="ARBA00012754"/>
    </source>
</evidence>
<sequence>METGLLCTSLIFYSTLFLTGGVLLDGKWYLLGNGHNLSFQVRSGMDTYSVLWKNGVIKNPLSEMHDTEYRFLSRRNWTFTHSFLWKNSGPAELHWDGIDLFCDAVLNGNILNSKINSFLRNRWLVTQYLREKDLNKLELRCQSSPAMAEHIAENMKTRGKQVPPPRCWPGDYHGECHVNLIRTTQASFAWDWGPAFPVQGFWNPPELISTKTGLRFGRGFKFFAIPEEDSYTNWTAIISAEVEIPLDSSNDLGENSDICIKYELNDAQETKGQKCGKPIGNEFTMTMFTNNDRLDLWWPNGIQTGPRLYTLDLYLSTPSGGEMDHVTHLVGFRKVELIENKVSSTNPQLGLSFYFRLNGVPVFAKGANWIPARLLPGGHAGLMDVPDSGSDGGAKRLLRSAALAGVNMIRIWGGGRYEPDEFYEEADKLGLMIWHDMMFAVSTYAPKDESSPTDSVEEEIREHIRRLHSHPSIVVWSTDNEVKQAIDDNWYGTKYEDEIEVYVNRFVNSIARIVNEEERLNTTSLYVPRRCLISSPSNGIITEMAGGRDRGSQSKLYGDMHYYVYNGNMWEESRYAVSRFTSEFGIQSLPSALAWRRALDDVNVEAKWNVTGSLMGHRQHHSSGYAFYELAAGVIGKPGRLKDPIATYSRWAYITQLNQMMSYRAHINLLMRHQCRFDSKLSNLTPTDRTSMGAIYWQLNDVWSAPTWSTVDAAGLWKMAHYGAVRECFNTRSFGRIAIHAEFGYVEADWIPDVQFGQKMVTPESFTVLCYTIRSFKPTASWMISVDWSSQKPNCPVPVLKEPIESIRNLCKFDTGIPDSECLLHIRLNKHQGTEDRDSSFTMLGAPVGIAQWPKYPRESRFKLANIVRLPLDSHQYDVPFLAKDAYRFTISSESPELFVWLELDSSLDVEYWFSENAFNLLTKKERTVEIYASSRLTVEPDELQKLVKITSLSTMRESTPDVHHSYNTVLFIALILLIFISFV</sequence>
<dbReference type="SUPFAM" id="SSF49785">
    <property type="entry name" value="Galactose-binding domain-like"/>
    <property type="match status" value="1"/>
</dbReference>
<keyword evidence="6" id="KW-0326">Glycosidase</keyword>
<dbReference type="Pfam" id="PF17753">
    <property type="entry name" value="Ig_mannosidase"/>
    <property type="match status" value="1"/>
</dbReference>
<organism evidence="12 13">
    <name type="scientific">Calicophoron daubneyi</name>
    <name type="common">Rumen fluke</name>
    <name type="synonym">Paramphistomum daubneyi</name>
    <dbReference type="NCBI Taxonomy" id="300641"/>
    <lineage>
        <taxon>Eukaryota</taxon>
        <taxon>Metazoa</taxon>
        <taxon>Spiralia</taxon>
        <taxon>Lophotrochozoa</taxon>
        <taxon>Platyhelminthes</taxon>
        <taxon>Trematoda</taxon>
        <taxon>Digenea</taxon>
        <taxon>Plagiorchiida</taxon>
        <taxon>Pronocephalata</taxon>
        <taxon>Paramphistomoidea</taxon>
        <taxon>Paramphistomidae</taxon>
        <taxon>Calicophoron</taxon>
    </lineage>
</organism>
<feature type="domain" description="Beta-mannosidase-like galactose-binding" evidence="11">
    <location>
        <begin position="44"/>
        <end position="202"/>
    </location>
</feature>
<evidence type="ECO:0000256" key="1">
    <source>
        <dbReference type="ARBA" id="ARBA00000829"/>
    </source>
</evidence>
<keyword evidence="8" id="KW-0472">Membrane</keyword>
<evidence type="ECO:0000259" key="10">
    <source>
        <dbReference type="Pfam" id="PF17753"/>
    </source>
</evidence>
<dbReference type="PANTHER" id="PTHR43730:SF1">
    <property type="entry name" value="BETA-MANNOSIDASE"/>
    <property type="match status" value="1"/>
</dbReference>
<dbReference type="InterPro" id="IPR017853">
    <property type="entry name" value="GH"/>
</dbReference>
<dbReference type="InterPro" id="IPR006102">
    <property type="entry name" value="Ig-like_GH2"/>
</dbReference>
<evidence type="ECO:0000259" key="11">
    <source>
        <dbReference type="Pfam" id="PF22666"/>
    </source>
</evidence>
<evidence type="ECO:0000256" key="8">
    <source>
        <dbReference type="SAM" id="Phobius"/>
    </source>
</evidence>
<comment type="caution">
    <text evidence="12">The sequence shown here is derived from an EMBL/GenBank/DDBJ whole genome shotgun (WGS) entry which is preliminary data.</text>
</comment>
<dbReference type="InterPro" id="IPR036156">
    <property type="entry name" value="Beta-gal/glucu_dom_sf"/>
</dbReference>
<keyword evidence="5" id="KW-0325">Glycoprotein</keyword>
<comment type="similarity">
    <text evidence="2">Belongs to the glycosyl hydrolase 2 family.</text>
</comment>
<dbReference type="SUPFAM" id="SSF51445">
    <property type="entry name" value="(Trans)glycosidases"/>
    <property type="match status" value="1"/>
</dbReference>
<dbReference type="InterPro" id="IPR013783">
    <property type="entry name" value="Ig-like_fold"/>
</dbReference>
<evidence type="ECO:0000259" key="9">
    <source>
        <dbReference type="Pfam" id="PF00703"/>
    </source>
</evidence>
<keyword evidence="8" id="KW-0812">Transmembrane</keyword>
<evidence type="ECO:0000256" key="2">
    <source>
        <dbReference type="ARBA" id="ARBA00007401"/>
    </source>
</evidence>
<dbReference type="GO" id="GO:0004567">
    <property type="term" value="F:beta-mannosidase activity"/>
    <property type="evidence" value="ECO:0007669"/>
    <property type="project" value="UniProtKB-EC"/>
</dbReference>
<keyword evidence="8" id="KW-1133">Transmembrane helix</keyword>
<dbReference type="PANTHER" id="PTHR43730">
    <property type="entry name" value="BETA-MANNOSIDASE"/>
    <property type="match status" value="1"/>
</dbReference>
<evidence type="ECO:0000256" key="5">
    <source>
        <dbReference type="ARBA" id="ARBA00023180"/>
    </source>
</evidence>
<dbReference type="InterPro" id="IPR041625">
    <property type="entry name" value="Beta-mannosidase_Ig"/>
</dbReference>
<proteinExistence type="inferred from homology"/>
<reference evidence="12" key="1">
    <citation type="submission" date="2024-06" db="EMBL/GenBank/DDBJ databases">
        <authorList>
            <person name="Liu X."/>
            <person name="Lenzi L."/>
            <person name="Haldenby T S."/>
            <person name="Uol C."/>
        </authorList>
    </citation>
    <scope>NUCLEOTIDE SEQUENCE</scope>
</reference>
<keyword evidence="4" id="KW-0378">Hydrolase</keyword>
<name>A0AAV2TSE9_CALDB</name>
<evidence type="ECO:0000256" key="6">
    <source>
        <dbReference type="ARBA" id="ARBA00023295"/>
    </source>
</evidence>
<dbReference type="InterPro" id="IPR050887">
    <property type="entry name" value="Beta-mannosidase_GH2"/>
</dbReference>
<dbReference type="EMBL" id="CAXLJL010000600">
    <property type="protein sequence ID" value="CAL5139382.1"/>
    <property type="molecule type" value="Genomic_DNA"/>
</dbReference>
<dbReference type="AlphaFoldDB" id="A0AAV2TSE9"/>
<dbReference type="Gene3D" id="3.20.20.80">
    <property type="entry name" value="Glycosidases"/>
    <property type="match status" value="1"/>
</dbReference>
<dbReference type="EC" id="3.2.1.25" evidence="3"/>
<comment type="catalytic activity">
    <reaction evidence="1">
        <text>Hydrolysis of terminal, non-reducing beta-D-mannose residues in beta-D-mannosides.</text>
        <dbReference type="EC" id="3.2.1.25"/>
    </reaction>
</comment>
<evidence type="ECO:0000256" key="7">
    <source>
        <dbReference type="ARBA" id="ARBA00033445"/>
    </source>
</evidence>
<accession>A0AAV2TSE9</accession>
<feature type="domain" description="Beta-mannosidase Ig-fold" evidence="10">
    <location>
        <begin position="884"/>
        <end position="954"/>
    </location>
</feature>